<gene>
    <name evidence="3" type="ORF">EZS28_038663</name>
</gene>
<proteinExistence type="predicted"/>
<evidence type="ECO:0000256" key="2">
    <source>
        <dbReference type="SAM" id="MobiDB-lite"/>
    </source>
</evidence>
<sequence length="534" mass="60770">MDHISRFLSYASADTSQLLGYEEHGVFFQLRVKVTCVDIDNTCAPFLALSHQQFILDNDNQTTIKKFSRQLTSDVASVSDLAKFRRNLFDFVVPGECINNDSFLNFMLINTNTGAAAAATTKKNSQENAFQQEEGNRPLKTSNSQLLLPDVQKEVGMRKSPSQYLNSFNQTNQSGDQEVNDDDVQIGGVSQINIRLLLSLMQYGKSANMLIPLSPKGKYTAKVVSDTMQPWKFGLVSKVTGDHLDTYRKEKKEQIRQKDIQKEQRRILRLKKRINEFDKQGEYKEDEKQQAQLQLDAAMEKLMNLKSEGPAEGDDDVLNAVSDFNAIDLTVDTSDLADLDEADIKADDELTDMKYGQMHEEDGIMDVQDSSAPQTFGAQSTGELPMLKTHYSTTQAYSLYDADNQMNKRKKSMNRINTMGQSQFNFQTMQGGKPLMVKWIKNKKQNLTDKERKKRRKQKRAQQMDDFGQYVDGDQENDDDEDLDTQNEKFADDDDDDQEQDDLDRDGDQDVISSVVHVEMKLIPIFPNRLGILP</sequence>
<evidence type="ECO:0000313" key="4">
    <source>
        <dbReference type="Proteomes" id="UP000324800"/>
    </source>
</evidence>
<feature type="region of interest" description="Disordered" evidence="2">
    <location>
        <begin position="122"/>
        <end position="141"/>
    </location>
</feature>
<comment type="caution">
    <text evidence="3">The sequence shown here is derived from an EMBL/GenBank/DDBJ whole genome shotgun (WGS) entry which is preliminary data.</text>
</comment>
<name>A0A5J4U6G4_9EUKA</name>
<dbReference type="EMBL" id="SNRW01020056">
    <property type="protein sequence ID" value="KAA6365810.1"/>
    <property type="molecule type" value="Genomic_DNA"/>
</dbReference>
<accession>A0A5J4U6G4</accession>
<organism evidence="3 4">
    <name type="scientific">Streblomastix strix</name>
    <dbReference type="NCBI Taxonomy" id="222440"/>
    <lineage>
        <taxon>Eukaryota</taxon>
        <taxon>Metamonada</taxon>
        <taxon>Preaxostyla</taxon>
        <taxon>Oxymonadida</taxon>
        <taxon>Streblomastigidae</taxon>
        <taxon>Streblomastix</taxon>
    </lineage>
</organism>
<feature type="compositionally biased region" description="Polar residues" evidence="2">
    <location>
        <begin position="126"/>
        <end position="141"/>
    </location>
</feature>
<keyword evidence="1" id="KW-0175">Coiled coil</keyword>
<evidence type="ECO:0000256" key="1">
    <source>
        <dbReference type="SAM" id="Coils"/>
    </source>
</evidence>
<protein>
    <submittedName>
        <fullName evidence="3">Uncharacterized protein</fullName>
    </submittedName>
</protein>
<evidence type="ECO:0000313" key="3">
    <source>
        <dbReference type="EMBL" id="KAA6365810.1"/>
    </source>
</evidence>
<feature type="coiled-coil region" evidence="1">
    <location>
        <begin position="244"/>
        <end position="308"/>
    </location>
</feature>
<feature type="non-terminal residue" evidence="3">
    <location>
        <position position="534"/>
    </location>
</feature>
<dbReference type="Proteomes" id="UP000324800">
    <property type="component" value="Unassembled WGS sequence"/>
</dbReference>
<feature type="compositionally biased region" description="Acidic residues" evidence="2">
    <location>
        <begin position="473"/>
        <end position="509"/>
    </location>
</feature>
<feature type="region of interest" description="Disordered" evidence="2">
    <location>
        <begin position="442"/>
        <end position="510"/>
    </location>
</feature>
<dbReference type="AlphaFoldDB" id="A0A5J4U6G4"/>
<reference evidence="3 4" key="1">
    <citation type="submission" date="2019-03" db="EMBL/GenBank/DDBJ databases">
        <title>Single cell metagenomics reveals metabolic interactions within the superorganism composed of flagellate Streblomastix strix and complex community of Bacteroidetes bacteria on its surface.</title>
        <authorList>
            <person name="Treitli S.C."/>
            <person name="Kolisko M."/>
            <person name="Husnik F."/>
            <person name="Keeling P."/>
            <person name="Hampl V."/>
        </authorList>
    </citation>
    <scope>NUCLEOTIDE SEQUENCE [LARGE SCALE GENOMIC DNA]</scope>
    <source>
        <strain evidence="3">ST1C</strain>
    </source>
</reference>